<proteinExistence type="predicted"/>
<protein>
    <submittedName>
        <fullName evidence="1">Uncharacterized protein</fullName>
    </submittedName>
</protein>
<dbReference type="VEuPathDB" id="TriTrypDB:LpyrH10_03_3460"/>
<organism evidence="1 2">
    <name type="scientific">Leptomonas pyrrhocoris</name>
    <name type="common">Firebug parasite</name>
    <dbReference type="NCBI Taxonomy" id="157538"/>
    <lineage>
        <taxon>Eukaryota</taxon>
        <taxon>Discoba</taxon>
        <taxon>Euglenozoa</taxon>
        <taxon>Kinetoplastea</taxon>
        <taxon>Metakinetoplastina</taxon>
        <taxon>Trypanosomatida</taxon>
        <taxon>Trypanosomatidae</taxon>
        <taxon>Leishmaniinae</taxon>
        <taxon>Leptomonas</taxon>
    </lineage>
</organism>
<dbReference type="EMBL" id="LGTL01000003">
    <property type="protein sequence ID" value="KPA84092.1"/>
    <property type="molecule type" value="Genomic_DNA"/>
</dbReference>
<comment type="caution">
    <text evidence="1">The sequence shown here is derived from an EMBL/GenBank/DDBJ whole genome shotgun (WGS) entry which is preliminary data.</text>
</comment>
<accession>A0A0N0DYG3</accession>
<dbReference type="Proteomes" id="UP000037923">
    <property type="component" value="Unassembled WGS sequence"/>
</dbReference>
<evidence type="ECO:0000313" key="2">
    <source>
        <dbReference type="Proteomes" id="UP000037923"/>
    </source>
</evidence>
<sequence>MENVCVPAQHNLNEVDLLLRELQLRMTNAVLGSPRYTQCLHDPQQLYLALAEFFEEQQQEAQQAAKVALSATDVRRIWTYCFDVVQQHRQQNSGKADDEAGAHKESREELHGFVVRSPAVPLEALQQPAPVVSSKQSRVGEVNENDAPSPPLLHCSLFSLVRPALSSLVELCYIVDCRLQPAPSSSSSSPASTSLSALNFAALTASLIPTRDRVQAVQRTAQLADDLWEAQVSNAVEEETRRWFPFKTMVVFLAGVWWVWSVLDVAHAGALRQLAELLAVEADRPAPGNNASTSLPSSSAYFTVWLQNALRRNGGALHRRLYATPAHDTEDARAGSITNHSTTITEATAELSDEGHEEAGTETEDAVKAADNNFWAQLAS</sequence>
<dbReference type="OrthoDB" id="273381at2759"/>
<dbReference type="AlphaFoldDB" id="A0A0N0DYG3"/>
<dbReference type="OMA" id="VWHIWGV"/>
<evidence type="ECO:0000313" key="1">
    <source>
        <dbReference type="EMBL" id="KPA84092.1"/>
    </source>
</evidence>
<dbReference type="RefSeq" id="XP_015662531.1">
    <property type="nucleotide sequence ID" value="XM_015799053.1"/>
</dbReference>
<gene>
    <name evidence="1" type="ORF">ABB37_02195</name>
</gene>
<name>A0A0N0DYG3_LEPPY</name>
<dbReference type="GeneID" id="26902490"/>
<keyword evidence="2" id="KW-1185">Reference proteome</keyword>
<reference evidence="1 2" key="1">
    <citation type="submission" date="2015-07" db="EMBL/GenBank/DDBJ databases">
        <title>High-quality genome of monoxenous trypanosomatid Leptomonas pyrrhocoris.</title>
        <authorList>
            <person name="Flegontov P."/>
            <person name="Butenko A."/>
            <person name="Firsov S."/>
            <person name="Vlcek C."/>
            <person name="Logacheva M.D."/>
            <person name="Field M."/>
            <person name="Filatov D."/>
            <person name="Flegontova O."/>
            <person name="Gerasimov E."/>
            <person name="Jackson A.P."/>
            <person name="Kelly S."/>
            <person name="Opperdoes F."/>
            <person name="O'Reilly A."/>
            <person name="Votypka J."/>
            <person name="Yurchenko V."/>
            <person name="Lukes J."/>
        </authorList>
    </citation>
    <scope>NUCLEOTIDE SEQUENCE [LARGE SCALE GENOMIC DNA]</scope>
    <source>
        <strain evidence="1">H10</strain>
    </source>
</reference>